<dbReference type="AlphaFoldDB" id="A0A1U7LLU1"/>
<dbReference type="Gene3D" id="2.60.120.260">
    <property type="entry name" value="Galactose-binding domain-like"/>
    <property type="match status" value="2"/>
</dbReference>
<dbReference type="PIRSF" id="PIRSF016516">
    <property type="entry name" value="Allantoicase"/>
    <property type="match status" value="1"/>
</dbReference>
<protein>
    <submittedName>
        <fullName evidence="3">Putative allantoicase</fullName>
    </submittedName>
</protein>
<dbReference type="Pfam" id="PF03561">
    <property type="entry name" value="Allantoicase"/>
    <property type="match status" value="2"/>
</dbReference>
<dbReference type="OrthoDB" id="10266039at2759"/>
<gene>
    <name evidence="3" type="ORF">NEOLI_003031</name>
</gene>
<dbReference type="STRING" id="1198029.A0A1U7LLU1"/>
<dbReference type="EMBL" id="LXFE01001416">
    <property type="protein sequence ID" value="OLL23617.1"/>
    <property type="molecule type" value="Genomic_DNA"/>
</dbReference>
<accession>A0A1U7LLU1</accession>
<sequence length="337" mass="37494">MSFEQIDPALADSFFSAQAINLADPLLGAHIHSCSNQFFAPAKNIINPLPPVHKPGVFVKTGAWYDGWESKRHNPQPSDWVIIRLGPPRASILGAQVDTAFFTGNYAPAISIEATCSNNITKTTIWSEVIPYTPCGPSQRHFYRLTSPSTTPYTHVRLQMYPDGGIARFRLYGHVVPLFPPSSSKIDLASVLMGAIAVSCSDQHYGQKHHLLLPGRGLHMGHGWETRRSRSENHSDWVVVKLGASGYLSHAQIDTLHFRGNYPTELFLLATNSHDLIPKDDTDWTQILPPQKMGPDYLKSYPLTHTNIPFTHMVIVPDGGVKRLRIFGKRALTQSKL</sequence>
<name>A0A1U7LLU1_NEOID</name>
<proteinExistence type="inferred from homology"/>
<evidence type="ECO:0000259" key="2">
    <source>
        <dbReference type="Pfam" id="PF03561"/>
    </source>
</evidence>
<dbReference type="PANTHER" id="PTHR12045">
    <property type="entry name" value="ALLANTOICASE"/>
    <property type="match status" value="1"/>
</dbReference>
<evidence type="ECO:0000313" key="3">
    <source>
        <dbReference type="EMBL" id="OLL23617.1"/>
    </source>
</evidence>
<dbReference type="GO" id="GO:0000256">
    <property type="term" value="P:allantoin catabolic process"/>
    <property type="evidence" value="ECO:0007669"/>
    <property type="project" value="EnsemblFungi"/>
</dbReference>
<dbReference type="InterPro" id="IPR005164">
    <property type="entry name" value="Allantoicase"/>
</dbReference>
<comment type="similarity">
    <text evidence="1">Belongs to the allantoicase family.</text>
</comment>
<keyword evidence="4" id="KW-1185">Reference proteome</keyword>
<dbReference type="InterPro" id="IPR008979">
    <property type="entry name" value="Galactose-bd-like_sf"/>
</dbReference>
<reference evidence="3 4" key="1">
    <citation type="submission" date="2016-04" db="EMBL/GenBank/DDBJ databases">
        <title>Evolutionary innovation and constraint leading to complex multicellularity in the Ascomycota.</title>
        <authorList>
            <person name="Cisse O."/>
            <person name="Nguyen A."/>
            <person name="Hewitt D.A."/>
            <person name="Jedd G."/>
            <person name="Stajich J.E."/>
        </authorList>
    </citation>
    <scope>NUCLEOTIDE SEQUENCE [LARGE SCALE GENOMIC DNA]</scope>
    <source>
        <strain evidence="3 4">DAH-3</strain>
    </source>
</reference>
<evidence type="ECO:0000313" key="4">
    <source>
        <dbReference type="Proteomes" id="UP000186594"/>
    </source>
</evidence>
<dbReference type="SUPFAM" id="SSF49785">
    <property type="entry name" value="Galactose-binding domain-like"/>
    <property type="match status" value="2"/>
</dbReference>
<evidence type="ECO:0000256" key="1">
    <source>
        <dbReference type="ARBA" id="ARBA00009242"/>
    </source>
</evidence>
<dbReference type="OMA" id="MDDGWET"/>
<dbReference type="InterPro" id="IPR015908">
    <property type="entry name" value="Allantoicase_dom"/>
</dbReference>
<dbReference type="PANTHER" id="PTHR12045:SF3">
    <property type="entry name" value="INACTIVE ALLANTOICASE-RELATED"/>
    <property type="match status" value="1"/>
</dbReference>
<dbReference type="HAMAP" id="MF_00813">
    <property type="entry name" value="Allantoicase"/>
    <property type="match status" value="1"/>
</dbReference>
<feature type="domain" description="Allantoicase" evidence="2">
    <location>
        <begin position="194"/>
        <end position="330"/>
    </location>
</feature>
<dbReference type="GO" id="GO:0004037">
    <property type="term" value="F:allantoicase activity"/>
    <property type="evidence" value="ECO:0007669"/>
    <property type="project" value="EnsemblFungi"/>
</dbReference>
<dbReference type="Proteomes" id="UP000186594">
    <property type="component" value="Unassembled WGS sequence"/>
</dbReference>
<comment type="caution">
    <text evidence="3">The sequence shown here is derived from an EMBL/GenBank/DDBJ whole genome shotgun (WGS) entry which is preliminary data.</text>
</comment>
<organism evidence="3 4">
    <name type="scientific">Neolecta irregularis (strain DAH-3)</name>
    <dbReference type="NCBI Taxonomy" id="1198029"/>
    <lineage>
        <taxon>Eukaryota</taxon>
        <taxon>Fungi</taxon>
        <taxon>Dikarya</taxon>
        <taxon>Ascomycota</taxon>
        <taxon>Taphrinomycotina</taxon>
        <taxon>Neolectales</taxon>
        <taxon>Neolectaceae</taxon>
        <taxon>Neolecta</taxon>
    </lineage>
</organism>
<dbReference type="NCBIfam" id="TIGR02961">
    <property type="entry name" value="allantoicase"/>
    <property type="match status" value="1"/>
</dbReference>
<feature type="domain" description="Allantoicase" evidence="2">
    <location>
        <begin position="28"/>
        <end position="175"/>
    </location>
</feature>